<keyword evidence="3" id="KW-1185">Reference proteome</keyword>
<gene>
    <name evidence="2" type="ORF">AKJ37_02960</name>
</gene>
<comment type="caution">
    <text evidence="2">The sequence shown here is derived from an EMBL/GenBank/DDBJ whole genome shotgun (WGS) entry which is preliminary data.</text>
</comment>
<dbReference type="EMBL" id="LHXR01000030">
    <property type="protein sequence ID" value="KXA97439.1"/>
    <property type="molecule type" value="Genomic_DNA"/>
</dbReference>
<sequence>MLFDHPGVENREEALVDKIPAEQECSCIDCKRERNGVWKVKVPEAERRVKLLPEVKPILQKFFDDYGCQIGDILKDRRRTWRIVKKVSKRADISHRVFPHALRGTFVSILAGKQSSVYTIKAMRGGRSKLRICIH</sequence>
<organism evidence="2 3">
    <name type="scientific">candidate division MSBL1 archaeon SCGC-AAA259I09</name>
    <dbReference type="NCBI Taxonomy" id="1698267"/>
    <lineage>
        <taxon>Archaea</taxon>
        <taxon>Methanobacteriati</taxon>
        <taxon>Methanobacteriota</taxon>
        <taxon>candidate division MSBL1</taxon>
    </lineage>
</organism>
<dbReference type="GO" id="GO:0015074">
    <property type="term" value="P:DNA integration"/>
    <property type="evidence" value="ECO:0007669"/>
    <property type="project" value="InterPro"/>
</dbReference>
<dbReference type="AlphaFoldDB" id="A0A133UTG7"/>
<evidence type="ECO:0008006" key="4">
    <source>
        <dbReference type="Google" id="ProtNLM"/>
    </source>
</evidence>
<dbReference type="GO" id="GO:0006310">
    <property type="term" value="P:DNA recombination"/>
    <property type="evidence" value="ECO:0007669"/>
    <property type="project" value="UniProtKB-KW"/>
</dbReference>
<dbReference type="Proteomes" id="UP000070463">
    <property type="component" value="Unassembled WGS sequence"/>
</dbReference>
<dbReference type="SUPFAM" id="SSF56349">
    <property type="entry name" value="DNA breaking-rejoining enzymes"/>
    <property type="match status" value="1"/>
</dbReference>
<proteinExistence type="predicted"/>
<name>A0A133UTG7_9EURY</name>
<reference evidence="2 3" key="1">
    <citation type="journal article" date="2016" name="Sci. Rep.">
        <title>Metabolic traits of an uncultured archaeal lineage -MSBL1- from brine pools of the Red Sea.</title>
        <authorList>
            <person name="Mwirichia R."/>
            <person name="Alam I."/>
            <person name="Rashid M."/>
            <person name="Vinu M."/>
            <person name="Ba-Alawi W."/>
            <person name="Anthony Kamau A."/>
            <person name="Kamanda Ngugi D."/>
            <person name="Goker M."/>
            <person name="Klenk H.P."/>
            <person name="Bajic V."/>
            <person name="Stingl U."/>
        </authorList>
    </citation>
    <scope>NUCLEOTIDE SEQUENCE [LARGE SCALE GENOMIC DNA]</scope>
    <source>
        <strain evidence="2">SCGC-AAA259I09</strain>
    </source>
</reference>
<dbReference type="Gene3D" id="1.10.443.10">
    <property type="entry name" value="Intergrase catalytic core"/>
    <property type="match status" value="1"/>
</dbReference>
<dbReference type="GO" id="GO:0003677">
    <property type="term" value="F:DNA binding"/>
    <property type="evidence" value="ECO:0007669"/>
    <property type="project" value="InterPro"/>
</dbReference>
<dbReference type="InterPro" id="IPR013762">
    <property type="entry name" value="Integrase-like_cat_sf"/>
</dbReference>
<evidence type="ECO:0000313" key="3">
    <source>
        <dbReference type="Proteomes" id="UP000070463"/>
    </source>
</evidence>
<dbReference type="InterPro" id="IPR011010">
    <property type="entry name" value="DNA_brk_join_enz"/>
</dbReference>
<evidence type="ECO:0000313" key="2">
    <source>
        <dbReference type="EMBL" id="KXA97439.1"/>
    </source>
</evidence>
<accession>A0A133UTG7</accession>
<keyword evidence="1" id="KW-0233">DNA recombination</keyword>
<protein>
    <recommendedName>
        <fullName evidence="4">Tyr recombinase domain-containing protein</fullName>
    </recommendedName>
</protein>
<evidence type="ECO:0000256" key="1">
    <source>
        <dbReference type="ARBA" id="ARBA00023172"/>
    </source>
</evidence>